<evidence type="ECO:0000313" key="1">
    <source>
        <dbReference type="EMBL" id="AYV36973.1"/>
    </source>
</evidence>
<dbReference type="EMBL" id="SSUX01000018">
    <property type="protein sequence ID" value="THJ40374.1"/>
    <property type="molecule type" value="Genomic_DNA"/>
</dbReference>
<name>A0A142E4B0_AERVE</name>
<evidence type="ECO:0000313" key="4">
    <source>
        <dbReference type="Proteomes" id="UP000241986"/>
    </source>
</evidence>
<evidence type="ECO:0000313" key="2">
    <source>
        <dbReference type="EMBL" id="PTH83103.1"/>
    </source>
</evidence>
<sequence length="186" mass="20099">MQSFNWVDIDGIRYSWDGQGNITCAGQFGYQASIAGDRLDGMEIENEAGDVAGSLYVDFATASITYVPVMDTESAHNMILVGHHQGQQEYPLASFHSPLLQDLLGPSDTIPWSAMEEDSGGTNIGQAVQGHVLSWDSFHFDDEVLVCGAAPALDMANQSQDPGSMVTISLDLTNQILDQLPPLHDI</sequence>
<gene>
    <name evidence="2" type="ORF">DAA48_00270</name>
    <name evidence="3" type="ORF">E8Q35_19320</name>
    <name evidence="1" type="ORF">EFI48_09195</name>
</gene>
<dbReference type="EMBL" id="CP033604">
    <property type="protein sequence ID" value="AYV36973.1"/>
    <property type="molecule type" value="Genomic_DNA"/>
</dbReference>
<dbReference type="AlphaFoldDB" id="A0A142E4B0"/>
<dbReference type="KEGG" id="avo:AMS64_11745"/>
<dbReference type="Proteomes" id="UP000241986">
    <property type="component" value="Unassembled WGS sequence"/>
</dbReference>
<reference evidence="2 4" key="1">
    <citation type="submission" date="2018-03" db="EMBL/GenBank/DDBJ databases">
        <title>Aeromonas veronii whole genome sequencing and analysis.</title>
        <authorList>
            <person name="Xie H."/>
            <person name="Liu T."/>
            <person name="Wang K."/>
        </authorList>
    </citation>
    <scope>NUCLEOTIDE SEQUENCE [LARGE SCALE GENOMIC DNA]</scope>
    <source>
        <strain evidence="2 4">XH.VA.1</strain>
    </source>
</reference>
<dbReference type="RefSeq" id="WP_005337339.1">
    <property type="nucleotide sequence ID" value="NZ_CAWNSG010000017.1"/>
</dbReference>
<evidence type="ECO:0000313" key="5">
    <source>
        <dbReference type="Proteomes" id="UP000267614"/>
    </source>
</evidence>
<protein>
    <submittedName>
        <fullName evidence="2">Uncharacterized protein</fullName>
    </submittedName>
</protein>
<evidence type="ECO:0000313" key="6">
    <source>
        <dbReference type="Proteomes" id="UP000309618"/>
    </source>
</evidence>
<organism evidence="2 4">
    <name type="scientific">Aeromonas veronii</name>
    <dbReference type="NCBI Taxonomy" id="654"/>
    <lineage>
        <taxon>Bacteria</taxon>
        <taxon>Pseudomonadati</taxon>
        <taxon>Pseudomonadota</taxon>
        <taxon>Gammaproteobacteria</taxon>
        <taxon>Aeromonadales</taxon>
        <taxon>Aeromonadaceae</taxon>
        <taxon>Aeromonas</taxon>
    </lineage>
</organism>
<dbReference type="eggNOG" id="ENOG5033RB0">
    <property type="taxonomic scope" value="Bacteria"/>
</dbReference>
<dbReference type="Proteomes" id="UP000309618">
    <property type="component" value="Unassembled WGS sequence"/>
</dbReference>
<reference evidence="1 5" key="2">
    <citation type="submission" date="2018-11" db="EMBL/GenBank/DDBJ databases">
        <title>Complete genome sequence of multidrug-resistant Aeromonas veronii strain MS-18-37.</title>
        <authorList>
            <person name="Abdelhamed H."/>
            <person name="Lawrence M."/>
            <person name="Waldbieser G."/>
        </authorList>
    </citation>
    <scope>NUCLEOTIDE SEQUENCE [LARGE SCALE GENOMIC DNA]</scope>
    <source>
        <strain evidence="1 5">MS-18-37</strain>
    </source>
</reference>
<evidence type="ECO:0000313" key="3">
    <source>
        <dbReference type="EMBL" id="THJ40374.1"/>
    </source>
</evidence>
<accession>A0A142E4B0</accession>
<dbReference type="Proteomes" id="UP000267614">
    <property type="component" value="Chromosome"/>
</dbReference>
<reference evidence="3 6" key="3">
    <citation type="submission" date="2019-04" db="EMBL/GenBank/DDBJ databases">
        <title>Comparative genomics of Aeromonas veronii strains pathogenic to fish.</title>
        <authorList>
            <person name="Cascarano M.C."/>
            <person name="Smyrli M."/>
            <person name="Katharios P."/>
        </authorList>
    </citation>
    <scope>NUCLEOTIDE SEQUENCE [LARGE SCALE GENOMIC DNA]</scope>
    <source>
        <strain evidence="3 6">XU1</strain>
    </source>
</reference>
<proteinExistence type="predicted"/>
<dbReference type="EMBL" id="PZKL01000001">
    <property type="protein sequence ID" value="PTH83103.1"/>
    <property type="molecule type" value="Genomic_DNA"/>
</dbReference>